<dbReference type="Proteomes" id="UP001372338">
    <property type="component" value="Unassembled WGS sequence"/>
</dbReference>
<reference evidence="1 2" key="1">
    <citation type="submission" date="2024-01" db="EMBL/GenBank/DDBJ databases">
        <title>The genomes of 5 underutilized Papilionoideae crops provide insights into root nodulation and disease resistanc.</title>
        <authorList>
            <person name="Yuan L."/>
        </authorList>
    </citation>
    <scope>NUCLEOTIDE SEQUENCE [LARGE SCALE GENOMIC DNA]</scope>
    <source>
        <strain evidence="1">ZHUSHIDOU_FW_LH</strain>
        <tissue evidence="1">Leaf</tissue>
    </source>
</reference>
<evidence type="ECO:0000313" key="1">
    <source>
        <dbReference type="EMBL" id="KAK7273342.1"/>
    </source>
</evidence>
<evidence type="ECO:0000313" key="2">
    <source>
        <dbReference type="Proteomes" id="UP001372338"/>
    </source>
</evidence>
<gene>
    <name evidence="1" type="ORF">RIF29_14391</name>
</gene>
<name>A0AAN9FB80_CROPI</name>
<keyword evidence="2" id="KW-1185">Reference proteome</keyword>
<proteinExistence type="predicted"/>
<dbReference type="EMBL" id="JAYWIO010000003">
    <property type="protein sequence ID" value="KAK7273342.1"/>
    <property type="molecule type" value="Genomic_DNA"/>
</dbReference>
<dbReference type="AlphaFoldDB" id="A0AAN9FB80"/>
<protein>
    <submittedName>
        <fullName evidence="1">Uncharacterized protein</fullName>
    </submittedName>
</protein>
<dbReference type="PANTHER" id="PTHR35110">
    <property type="entry name" value="EXPRESSED PROTEIN"/>
    <property type="match status" value="1"/>
</dbReference>
<sequence>MSFGEAVKLLGQRWKPILKMPPEQKHTIANALFNIVKEHGPITVANTWLRAKLFVVVAGHCRPLVETHPFLCRIASIHVPSWPQSWLSKPIYSCSCWEAGKVLLTSCLWSLSLNSSHPTARDSAVAFFGSIAPLSGIDHLGLPSLEEVGLKDLTSKNQMKVVLRWMREKQKLRLLCNRVGAHKQFQYTIPATAGTVPSKPKPT</sequence>
<accession>A0AAN9FB80</accession>
<comment type="caution">
    <text evidence="1">The sequence shown here is derived from an EMBL/GenBank/DDBJ whole genome shotgun (WGS) entry which is preliminary data.</text>
</comment>
<dbReference type="PANTHER" id="PTHR35110:SF3">
    <property type="entry name" value="OS08G0360000 PROTEIN"/>
    <property type="match status" value="1"/>
</dbReference>
<organism evidence="1 2">
    <name type="scientific">Crotalaria pallida</name>
    <name type="common">Smooth rattlebox</name>
    <name type="synonym">Crotalaria striata</name>
    <dbReference type="NCBI Taxonomy" id="3830"/>
    <lineage>
        <taxon>Eukaryota</taxon>
        <taxon>Viridiplantae</taxon>
        <taxon>Streptophyta</taxon>
        <taxon>Embryophyta</taxon>
        <taxon>Tracheophyta</taxon>
        <taxon>Spermatophyta</taxon>
        <taxon>Magnoliopsida</taxon>
        <taxon>eudicotyledons</taxon>
        <taxon>Gunneridae</taxon>
        <taxon>Pentapetalae</taxon>
        <taxon>rosids</taxon>
        <taxon>fabids</taxon>
        <taxon>Fabales</taxon>
        <taxon>Fabaceae</taxon>
        <taxon>Papilionoideae</taxon>
        <taxon>50 kb inversion clade</taxon>
        <taxon>genistoids sensu lato</taxon>
        <taxon>core genistoids</taxon>
        <taxon>Crotalarieae</taxon>
        <taxon>Crotalaria</taxon>
    </lineage>
</organism>